<protein>
    <recommendedName>
        <fullName evidence="2">PPM-type phosphatase domain-containing protein</fullName>
    </recommendedName>
</protein>
<gene>
    <name evidence="3" type="ORF">LEUCIP111803_01976</name>
</gene>
<reference evidence="3" key="1">
    <citation type="submission" date="2021-06" db="EMBL/GenBank/DDBJ databases">
        <authorList>
            <person name="Criscuolo A."/>
        </authorList>
    </citation>
    <scope>NUCLEOTIDE SEQUENCE</scope>
    <source>
        <strain evidence="3">CIP111803</strain>
    </source>
</reference>
<dbReference type="InterPro" id="IPR001932">
    <property type="entry name" value="PPM-type_phosphatase-like_dom"/>
</dbReference>
<keyword evidence="4" id="KW-1185">Reference proteome</keyword>
<dbReference type="SMART" id="SM00331">
    <property type="entry name" value="PP2C_SIG"/>
    <property type="match status" value="1"/>
</dbReference>
<name>A0A916JYK6_9MICO</name>
<dbReference type="InterPro" id="IPR015655">
    <property type="entry name" value="PP2C"/>
</dbReference>
<evidence type="ECO:0000313" key="4">
    <source>
        <dbReference type="Proteomes" id="UP000693892"/>
    </source>
</evidence>
<proteinExistence type="predicted"/>
<comment type="caution">
    <text evidence="3">The sequence shown here is derived from an EMBL/GenBank/DDBJ whole genome shotgun (WGS) entry which is preliminary data.</text>
</comment>
<accession>A0A916JYK6</accession>
<feature type="region of interest" description="Disordered" evidence="1">
    <location>
        <begin position="1"/>
        <end position="21"/>
    </location>
</feature>
<organism evidence="3 4">
    <name type="scientific">Leucobacter soli</name>
    <dbReference type="NCBI Taxonomy" id="2812850"/>
    <lineage>
        <taxon>Bacteria</taxon>
        <taxon>Bacillati</taxon>
        <taxon>Actinomycetota</taxon>
        <taxon>Actinomycetes</taxon>
        <taxon>Micrococcales</taxon>
        <taxon>Microbacteriaceae</taxon>
        <taxon>Leucobacter</taxon>
    </lineage>
</organism>
<dbReference type="AlphaFoldDB" id="A0A916JYK6"/>
<dbReference type="Proteomes" id="UP000693892">
    <property type="component" value="Unassembled WGS sequence"/>
</dbReference>
<feature type="domain" description="PPM-type phosphatase" evidence="2">
    <location>
        <begin position="28"/>
        <end position="258"/>
    </location>
</feature>
<dbReference type="EMBL" id="CAJVAP010000023">
    <property type="protein sequence ID" value="CAG7616291.1"/>
    <property type="molecule type" value="Genomic_DNA"/>
</dbReference>
<dbReference type="Pfam" id="PF13672">
    <property type="entry name" value="PP2C_2"/>
    <property type="match status" value="1"/>
</dbReference>
<sequence>MVSTRGKAGLRERVPLGGSASPSVELSWYGISEIGRRRETNQDSFVTLPPLFAVADGMGGHSAGEIASAAAVRRLAELGGATRISDGDIEEALGDAVDDIELEAGESELGAGTTATGVVLGDDPEQPSWRVFNIGDSRVYQYFDGELTQLTVDHSVVQHLLDTGAITEEEAEYHPHANVITRAVGFNEPPVPDFSSVALIPGQRLLICSDGLTKELTDAGIEHFLRTGESAEGAAHALVQHALDNAGRDNITVIVIEVHRFIESQAVDGAAPESGAAAAGPVGMEHADADDTLEVPKV</sequence>
<evidence type="ECO:0000259" key="2">
    <source>
        <dbReference type="PROSITE" id="PS51746"/>
    </source>
</evidence>
<evidence type="ECO:0000313" key="3">
    <source>
        <dbReference type="EMBL" id="CAG7616291.1"/>
    </source>
</evidence>
<evidence type="ECO:0000256" key="1">
    <source>
        <dbReference type="SAM" id="MobiDB-lite"/>
    </source>
</evidence>
<dbReference type="PROSITE" id="PS51746">
    <property type="entry name" value="PPM_2"/>
    <property type="match status" value="1"/>
</dbReference>
<dbReference type="SMART" id="SM00332">
    <property type="entry name" value="PP2Cc"/>
    <property type="match status" value="1"/>
</dbReference>
<dbReference type="PANTHER" id="PTHR47992">
    <property type="entry name" value="PROTEIN PHOSPHATASE"/>
    <property type="match status" value="1"/>
</dbReference>
<dbReference type="CDD" id="cd00143">
    <property type="entry name" value="PP2Cc"/>
    <property type="match status" value="1"/>
</dbReference>
<dbReference type="GO" id="GO:0004722">
    <property type="term" value="F:protein serine/threonine phosphatase activity"/>
    <property type="evidence" value="ECO:0007669"/>
    <property type="project" value="InterPro"/>
</dbReference>